<dbReference type="GO" id="GO:0004106">
    <property type="term" value="F:chorismate mutase activity"/>
    <property type="evidence" value="ECO:0007669"/>
    <property type="project" value="UniProtKB-UniRule"/>
</dbReference>
<feature type="binding site" evidence="2">
    <location>
        <position position="6"/>
    </location>
    <ligand>
        <name>prephenate</name>
        <dbReference type="ChEBI" id="CHEBI:29934"/>
    </ligand>
</feature>
<feature type="binding site" evidence="2">
    <location>
        <position position="106"/>
    </location>
    <ligand>
        <name>prephenate</name>
        <dbReference type="ChEBI" id="CHEBI:29934"/>
    </ligand>
</feature>
<dbReference type="GO" id="GO:0009073">
    <property type="term" value="P:aromatic amino acid family biosynthetic process"/>
    <property type="evidence" value="ECO:0007669"/>
    <property type="project" value="UniProtKB-UniRule"/>
</dbReference>
<dbReference type="PIRSF" id="PIRSF005965">
    <property type="entry name" value="Chor_mut_AroH"/>
    <property type="match status" value="1"/>
</dbReference>
<evidence type="ECO:0000313" key="4">
    <source>
        <dbReference type="EMBL" id="TCL35027.1"/>
    </source>
</evidence>
<reference evidence="4 5" key="1">
    <citation type="submission" date="2019-03" db="EMBL/GenBank/DDBJ databases">
        <title>Genomic Encyclopedia of Type Strains, Phase IV (KMG-IV): sequencing the most valuable type-strain genomes for metagenomic binning, comparative biology and taxonomic classification.</title>
        <authorList>
            <person name="Goeker M."/>
        </authorList>
    </citation>
    <scope>NUCLEOTIDE SEQUENCE [LARGE SCALE GENOMIC DNA]</scope>
    <source>
        <strain evidence="4 5">DSM 15969</strain>
    </source>
</reference>
<dbReference type="PROSITE" id="PS51167">
    <property type="entry name" value="CHORISMATE_MUT_1"/>
    <property type="match status" value="1"/>
</dbReference>
<dbReference type="CDD" id="cd02185">
    <property type="entry name" value="AroH"/>
    <property type="match status" value="1"/>
</dbReference>
<dbReference type="InterPro" id="IPR035959">
    <property type="entry name" value="RutC-like_sf"/>
</dbReference>
<gene>
    <name evidence="4" type="ORF">EV210_11443</name>
</gene>
<dbReference type="AlphaFoldDB" id="A0A4R1PVY3"/>
<keyword evidence="5" id="KW-1185">Reference proteome</keyword>
<dbReference type="GO" id="GO:0008652">
    <property type="term" value="P:amino acid biosynthetic process"/>
    <property type="evidence" value="ECO:0007669"/>
    <property type="project" value="UniProtKB-UniRule"/>
</dbReference>
<feature type="binding site" evidence="2">
    <location>
        <position position="88"/>
    </location>
    <ligand>
        <name>prephenate</name>
        <dbReference type="ChEBI" id="CHEBI:29934"/>
    </ligand>
</feature>
<comment type="catalytic activity">
    <reaction evidence="3">
        <text>chorismate = prephenate</text>
        <dbReference type="Rhea" id="RHEA:13897"/>
        <dbReference type="ChEBI" id="CHEBI:29748"/>
        <dbReference type="ChEBI" id="CHEBI:29934"/>
        <dbReference type="EC" id="5.4.99.5"/>
    </reaction>
</comment>
<evidence type="ECO:0000313" key="5">
    <source>
        <dbReference type="Proteomes" id="UP000295063"/>
    </source>
</evidence>
<proteinExistence type="predicted"/>
<keyword evidence="3" id="KW-0413">Isomerase</keyword>
<dbReference type="SUPFAM" id="SSF55298">
    <property type="entry name" value="YjgF-like"/>
    <property type="match status" value="1"/>
</dbReference>
<sequence>MLRGVRGATTVEQNERVCILERTSELLTKIIETNRIEPEDIGAAIFSATPDVTAAFPAAAARESGWSEVPLFGAQEIEVVNGPQMCIRVLILLNTDKMQKDIHHVYLHGAQVLRPDLIHK</sequence>
<dbReference type="PANTHER" id="PTHR21164:SF0">
    <property type="entry name" value="CHORISMATE MUTASE AROH"/>
    <property type="match status" value="1"/>
</dbReference>
<keyword evidence="2 3" id="KW-0057">Aromatic amino acid biosynthesis</keyword>
<organism evidence="4 5">
    <name type="scientific">Anaerospora hongkongensis</name>
    <dbReference type="NCBI Taxonomy" id="244830"/>
    <lineage>
        <taxon>Bacteria</taxon>
        <taxon>Bacillati</taxon>
        <taxon>Bacillota</taxon>
        <taxon>Negativicutes</taxon>
        <taxon>Selenomonadales</taxon>
        <taxon>Sporomusaceae</taxon>
        <taxon>Anaerospora</taxon>
    </lineage>
</organism>
<dbReference type="InterPro" id="IPR008243">
    <property type="entry name" value="Chorismate_mutase_AroH"/>
</dbReference>
<dbReference type="Pfam" id="PF07736">
    <property type="entry name" value="CM_1"/>
    <property type="match status" value="1"/>
</dbReference>
<dbReference type="Gene3D" id="3.30.1330.40">
    <property type="entry name" value="RutC-like"/>
    <property type="match status" value="1"/>
</dbReference>
<evidence type="ECO:0000256" key="2">
    <source>
        <dbReference type="PIRSR" id="PIRSR005965-1"/>
    </source>
</evidence>
<name>A0A4R1PVY3_9FIRM</name>
<comment type="caution">
    <text evidence="4">The sequence shown here is derived from an EMBL/GenBank/DDBJ whole genome shotgun (WGS) entry which is preliminary data.</text>
</comment>
<protein>
    <recommendedName>
        <fullName evidence="1 3">chorismate mutase</fullName>
        <ecNumber evidence="1 3">5.4.99.5</ecNumber>
    </recommendedName>
</protein>
<accession>A0A4R1PVY3</accession>
<keyword evidence="2 3" id="KW-0028">Amino-acid biosynthesis</keyword>
<dbReference type="GO" id="GO:0046417">
    <property type="term" value="P:chorismate metabolic process"/>
    <property type="evidence" value="ECO:0007669"/>
    <property type="project" value="TreeGrafter"/>
</dbReference>
<dbReference type="EMBL" id="SLUI01000014">
    <property type="protein sequence ID" value="TCL35027.1"/>
    <property type="molecule type" value="Genomic_DNA"/>
</dbReference>
<evidence type="ECO:0000256" key="3">
    <source>
        <dbReference type="PROSITE-ProRule" id="PRU00514"/>
    </source>
</evidence>
<dbReference type="NCBIfam" id="TIGR01796">
    <property type="entry name" value="CM_mono_aroH"/>
    <property type="match status" value="1"/>
</dbReference>
<dbReference type="PANTHER" id="PTHR21164">
    <property type="entry name" value="CHORISMATE MUTASE"/>
    <property type="match status" value="1"/>
</dbReference>
<dbReference type="Proteomes" id="UP000295063">
    <property type="component" value="Unassembled WGS sequence"/>
</dbReference>
<dbReference type="RefSeq" id="WP_132082740.1">
    <property type="nucleotide sequence ID" value="NZ_SLUI01000014.1"/>
</dbReference>
<dbReference type="UniPathway" id="UPA00120">
    <property type="reaction ID" value="UER00203"/>
</dbReference>
<dbReference type="EC" id="5.4.99.5" evidence="1 3"/>
<evidence type="ECO:0000256" key="1">
    <source>
        <dbReference type="NCBIfam" id="TIGR01796"/>
    </source>
</evidence>
<dbReference type="OrthoDB" id="9802232at2"/>